<keyword evidence="5 8" id="KW-0378">Hydrolase</keyword>
<feature type="active site" description="Acyl-ester intermediate" evidence="7">
    <location>
        <position position="75"/>
    </location>
</feature>
<gene>
    <name evidence="10" type="primary">blaOXA</name>
    <name evidence="10" type="ORF">FGM00_12675</name>
</gene>
<proteinExistence type="inferred from homology"/>
<dbReference type="PANTHER" id="PTHR30627">
    <property type="entry name" value="PEPTIDOGLYCAN D,D-TRANSPEPTIDASE"/>
    <property type="match status" value="1"/>
</dbReference>
<keyword evidence="4" id="KW-0732">Signal</keyword>
<dbReference type="EC" id="3.5.2.6" evidence="3 8"/>
<evidence type="ECO:0000313" key="10">
    <source>
        <dbReference type="EMBL" id="QCX02366.1"/>
    </source>
</evidence>
<dbReference type="SUPFAM" id="SSF56601">
    <property type="entry name" value="beta-lactamase/transpeptidase-like"/>
    <property type="match status" value="1"/>
</dbReference>
<evidence type="ECO:0000313" key="11">
    <source>
        <dbReference type="Proteomes" id="UP000310017"/>
    </source>
</evidence>
<dbReference type="Gene3D" id="3.40.710.10">
    <property type="entry name" value="DD-peptidase/beta-lactamase superfamily"/>
    <property type="match status" value="1"/>
</dbReference>
<sequence>MFIATSLLFSCGEKKAAPEATPSEVLENKRIQTADLQSILDSAKVKGAIVIMDSRAKTLYSNDFDWAGIQRLPASTFKIPNSLIALETGVVQHDSTLFKWNGEERYLKVWEQDLTFNQAFHYSCVPCYQEVALKIGVKRMKYYLKEFRYGAMKVDSTNIDHFWLEGTSKISPLQQINFLQRFYESKLPISKRTEALMKSLMVIEKKEAYSLSGKTGWATANNTDNGWFVGYVEIGGNPYFFATNIEPLPDFDMKRFAAIRKEVTMAALQQIGILK</sequence>
<comment type="catalytic activity">
    <reaction evidence="1 8">
        <text>a beta-lactam + H2O = a substituted beta-amino acid</text>
        <dbReference type="Rhea" id="RHEA:20401"/>
        <dbReference type="ChEBI" id="CHEBI:15377"/>
        <dbReference type="ChEBI" id="CHEBI:35627"/>
        <dbReference type="ChEBI" id="CHEBI:140347"/>
        <dbReference type="EC" id="3.5.2.6"/>
    </reaction>
</comment>
<keyword evidence="6 8" id="KW-0046">Antibiotic resistance</keyword>
<evidence type="ECO:0000256" key="1">
    <source>
        <dbReference type="ARBA" id="ARBA00001526"/>
    </source>
</evidence>
<dbReference type="PROSITE" id="PS00337">
    <property type="entry name" value="BETA_LACTAMASE_D"/>
    <property type="match status" value="1"/>
</dbReference>
<dbReference type="EMBL" id="CP040710">
    <property type="protein sequence ID" value="QCX02366.1"/>
    <property type="molecule type" value="Genomic_DNA"/>
</dbReference>
<dbReference type="NCBIfam" id="NF012161">
    <property type="entry name" value="bla_class_D_main"/>
    <property type="match status" value="1"/>
</dbReference>
<dbReference type="InterPro" id="IPR002137">
    <property type="entry name" value="Beta-lactam_class-D_AS"/>
</dbReference>
<dbReference type="PANTHER" id="PTHR30627:SF6">
    <property type="entry name" value="BETA-LACTAMASE YBXI-RELATED"/>
    <property type="match status" value="1"/>
</dbReference>
<organism evidence="10 11">
    <name type="scientific">Aggregatimonas sangjinii</name>
    <dbReference type="NCBI Taxonomy" id="2583587"/>
    <lineage>
        <taxon>Bacteria</taxon>
        <taxon>Pseudomonadati</taxon>
        <taxon>Bacteroidota</taxon>
        <taxon>Flavobacteriia</taxon>
        <taxon>Flavobacteriales</taxon>
        <taxon>Flavobacteriaceae</taxon>
        <taxon>Aggregatimonas</taxon>
    </lineage>
</organism>
<evidence type="ECO:0000256" key="3">
    <source>
        <dbReference type="ARBA" id="ARBA00012865"/>
    </source>
</evidence>
<dbReference type="GO" id="GO:0008800">
    <property type="term" value="F:beta-lactamase activity"/>
    <property type="evidence" value="ECO:0007669"/>
    <property type="project" value="UniProtKB-UniRule"/>
</dbReference>
<evidence type="ECO:0000256" key="2">
    <source>
        <dbReference type="ARBA" id="ARBA00007898"/>
    </source>
</evidence>
<feature type="domain" description="Penicillin-binding protein transpeptidase" evidence="9">
    <location>
        <begin position="70"/>
        <end position="246"/>
    </location>
</feature>
<evidence type="ECO:0000259" key="9">
    <source>
        <dbReference type="Pfam" id="PF00905"/>
    </source>
</evidence>
<accession>A0A5B7SUV5</accession>
<dbReference type="KEGG" id="asag:FGM00_12675"/>
<evidence type="ECO:0000256" key="6">
    <source>
        <dbReference type="ARBA" id="ARBA00023251"/>
    </source>
</evidence>
<evidence type="ECO:0000256" key="4">
    <source>
        <dbReference type="ARBA" id="ARBA00022729"/>
    </source>
</evidence>
<dbReference type="GO" id="GO:0005886">
    <property type="term" value="C:plasma membrane"/>
    <property type="evidence" value="ECO:0007669"/>
    <property type="project" value="TreeGrafter"/>
</dbReference>
<dbReference type="InterPro" id="IPR001460">
    <property type="entry name" value="PCN-bd_Tpept"/>
</dbReference>
<feature type="modified residue" description="N6-carboxylysine" evidence="7">
    <location>
        <position position="78"/>
    </location>
</feature>
<dbReference type="InterPro" id="IPR050515">
    <property type="entry name" value="Beta-lactam/transpept"/>
</dbReference>
<evidence type="ECO:0000256" key="5">
    <source>
        <dbReference type="ARBA" id="ARBA00022801"/>
    </source>
</evidence>
<dbReference type="GO" id="GO:0017001">
    <property type="term" value="P:antibiotic catabolic process"/>
    <property type="evidence" value="ECO:0007669"/>
    <property type="project" value="InterPro"/>
</dbReference>
<comment type="similarity">
    <text evidence="2 8">Belongs to the class-D beta-lactamase family.</text>
</comment>
<dbReference type="Pfam" id="PF00905">
    <property type="entry name" value="Transpeptidase"/>
    <property type="match status" value="1"/>
</dbReference>
<dbReference type="GO" id="GO:0008658">
    <property type="term" value="F:penicillin binding"/>
    <property type="evidence" value="ECO:0007669"/>
    <property type="project" value="InterPro"/>
</dbReference>
<dbReference type="OrthoDB" id="9762883at2"/>
<reference evidence="10 11" key="1">
    <citation type="submission" date="2019-05" db="EMBL/GenBank/DDBJ databases">
        <title>Genome sequencing of F202Z8.</title>
        <authorList>
            <person name="Kwon Y.M."/>
        </authorList>
    </citation>
    <scope>NUCLEOTIDE SEQUENCE [LARGE SCALE GENOMIC DNA]</scope>
    <source>
        <strain evidence="10 11">F202Z8</strain>
    </source>
</reference>
<dbReference type="GO" id="GO:0071555">
    <property type="term" value="P:cell wall organization"/>
    <property type="evidence" value="ECO:0007669"/>
    <property type="project" value="TreeGrafter"/>
</dbReference>
<name>A0A5B7SUV5_9FLAO</name>
<dbReference type="AlphaFoldDB" id="A0A5B7SUV5"/>
<keyword evidence="11" id="KW-1185">Reference proteome</keyword>
<dbReference type="GO" id="GO:0046677">
    <property type="term" value="P:response to antibiotic"/>
    <property type="evidence" value="ECO:0007669"/>
    <property type="project" value="UniProtKB-UniRule"/>
</dbReference>
<dbReference type="Proteomes" id="UP000310017">
    <property type="component" value="Chromosome"/>
</dbReference>
<evidence type="ECO:0000256" key="8">
    <source>
        <dbReference type="RuleBase" id="RU361140"/>
    </source>
</evidence>
<protein>
    <recommendedName>
        <fullName evidence="3 8">Beta-lactamase</fullName>
        <ecNumber evidence="3 8">3.5.2.6</ecNumber>
    </recommendedName>
</protein>
<dbReference type="InterPro" id="IPR012338">
    <property type="entry name" value="Beta-lactam/transpept-like"/>
</dbReference>
<evidence type="ECO:0000256" key="7">
    <source>
        <dbReference type="PIRSR" id="PIRSR602137-50"/>
    </source>
</evidence>